<feature type="transmembrane region" description="Helical" evidence="5">
    <location>
        <begin position="397"/>
        <end position="428"/>
    </location>
</feature>
<name>A0A364P1E6_9PROT</name>
<dbReference type="CDD" id="cd00038">
    <property type="entry name" value="CAP_ED"/>
    <property type="match status" value="1"/>
</dbReference>
<dbReference type="InterPro" id="IPR014710">
    <property type="entry name" value="RmlC-like_jellyroll"/>
</dbReference>
<dbReference type="Proteomes" id="UP000251075">
    <property type="component" value="Unassembled WGS sequence"/>
</dbReference>
<dbReference type="InterPro" id="IPR018490">
    <property type="entry name" value="cNMP-bd_dom_sf"/>
</dbReference>
<dbReference type="SUPFAM" id="SSF52091">
    <property type="entry name" value="SpoIIaa-like"/>
    <property type="match status" value="1"/>
</dbReference>
<proteinExistence type="predicted"/>
<feature type="transmembrane region" description="Helical" evidence="5">
    <location>
        <begin position="75"/>
        <end position="94"/>
    </location>
</feature>
<feature type="transmembrane region" description="Helical" evidence="5">
    <location>
        <begin position="21"/>
        <end position="40"/>
    </location>
</feature>
<evidence type="ECO:0000256" key="3">
    <source>
        <dbReference type="ARBA" id="ARBA00022989"/>
    </source>
</evidence>
<dbReference type="SMART" id="SM00100">
    <property type="entry name" value="cNMP"/>
    <property type="match status" value="1"/>
</dbReference>
<comment type="caution">
    <text evidence="8">The sequence shown here is derived from an EMBL/GenBank/DDBJ whole genome shotgun (WGS) entry which is preliminary data.</text>
</comment>
<sequence>MTAHEIKLPNRNLVGDLWGGLAAMLVALPSAIAFGVAIYSPLGGSLAAQGALAGILGAMALGLVAPLFGGSTRLITAPCAPAAAVLSALAVGFAKEGMAPGLALLLLGLIGIMAGGIQIALGLARVGQLIKFIPFPVVSGYLSGVGLIIIGSQIPKFLGAPGGAGLLDALAMPAAWRWQSVVVGTVVIIAMLVTPRLTKAVPAAILALLAGIAAYLLLALGDPALLNTVGNPLLVGSLGGGDSNLSDAVTQRWHAMSGLGLGLVVKVAVPALTLAALLSIDTLKTCVVIDAMTNSHHNSNRELMGQGLGNMAASLIGGIPGAGTMGASLINISSGGNSKFSGLLAGLFSLAAFLLLSPLIAWVPVAALAAILMVIGFRMIDRHSLAFFFTRSTRFDFLVILSVILVAIFGSLIAASGVGVALAILLFIREQTRSSVVRHRIEGNEIFSKRSRSRQDMEKLEREGSETVVFELQGSLFFGTASQLHTALEPEVGHRKFVILSMRRVQSLDITATHVLEQIKDRLEETDAYLVFCDIPKGLPSGLKMKRFLKDTGVVRPTNKAFAFRQLDEALEWVEAQKLEQLPVDQSEVKPLELRDMRVFAKCSDAEMTALESIIQTQSFKPDKKVFKAGEGDDGLFLVRRGAVKILVPIHKKENYHMTTCGPGDIMGGMGFVEDRGHVADGLALTDTDVFVLPRAGFDELAKTHPRLALTIIEAVAVGLSSRLRVTISELQALRG</sequence>
<dbReference type="EMBL" id="PGTO01000002">
    <property type="protein sequence ID" value="RAU23168.1"/>
    <property type="molecule type" value="Genomic_DNA"/>
</dbReference>
<dbReference type="PROSITE" id="PS50042">
    <property type="entry name" value="CNMP_BINDING_3"/>
    <property type="match status" value="1"/>
</dbReference>
<evidence type="ECO:0000256" key="1">
    <source>
        <dbReference type="ARBA" id="ARBA00004141"/>
    </source>
</evidence>
<dbReference type="GO" id="GO:0016020">
    <property type="term" value="C:membrane"/>
    <property type="evidence" value="ECO:0007669"/>
    <property type="project" value="UniProtKB-SubCell"/>
</dbReference>
<dbReference type="PANTHER" id="PTHR43310">
    <property type="entry name" value="SULFATE TRANSPORTER YBAR-RELATED"/>
    <property type="match status" value="1"/>
</dbReference>
<feature type="transmembrane region" description="Helical" evidence="5">
    <location>
        <begin position="344"/>
        <end position="377"/>
    </location>
</feature>
<comment type="subcellular location">
    <subcellularLocation>
        <location evidence="1">Membrane</location>
        <topology evidence="1">Multi-pass membrane protein</topology>
    </subcellularLocation>
</comment>
<feature type="transmembrane region" description="Helical" evidence="5">
    <location>
        <begin position="46"/>
        <end position="68"/>
    </location>
</feature>
<dbReference type="Pfam" id="PF01740">
    <property type="entry name" value="STAS"/>
    <property type="match status" value="1"/>
</dbReference>
<keyword evidence="4 5" id="KW-0472">Membrane</keyword>
<organism evidence="8 9">
    <name type="scientific">Paramagnetospirillum kuznetsovii</name>
    <dbReference type="NCBI Taxonomy" id="2053833"/>
    <lineage>
        <taxon>Bacteria</taxon>
        <taxon>Pseudomonadati</taxon>
        <taxon>Pseudomonadota</taxon>
        <taxon>Alphaproteobacteria</taxon>
        <taxon>Rhodospirillales</taxon>
        <taxon>Magnetospirillaceae</taxon>
        <taxon>Paramagnetospirillum</taxon>
    </lineage>
</organism>
<dbReference type="Gene3D" id="2.60.120.10">
    <property type="entry name" value="Jelly Rolls"/>
    <property type="match status" value="1"/>
</dbReference>
<dbReference type="InterPro" id="IPR000595">
    <property type="entry name" value="cNMP-bd_dom"/>
</dbReference>
<dbReference type="InterPro" id="IPR002645">
    <property type="entry name" value="STAS_dom"/>
</dbReference>
<evidence type="ECO:0000256" key="4">
    <source>
        <dbReference type="ARBA" id="ARBA00023136"/>
    </source>
</evidence>
<feature type="domain" description="STAS" evidence="7">
    <location>
        <begin position="468"/>
        <end position="574"/>
    </location>
</feature>
<feature type="transmembrane region" description="Helical" evidence="5">
    <location>
        <begin position="174"/>
        <end position="193"/>
    </location>
</feature>
<dbReference type="PANTHER" id="PTHR43310:SF1">
    <property type="entry name" value="SULFATE TRANSPORTER YBAR-RELATED"/>
    <property type="match status" value="1"/>
</dbReference>
<keyword evidence="9" id="KW-1185">Reference proteome</keyword>
<dbReference type="SUPFAM" id="SSF51206">
    <property type="entry name" value="cAMP-binding domain-like"/>
    <property type="match status" value="1"/>
</dbReference>
<evidence type="ECO:0000313" key="8">
    <source>
        <dbReference type="EMBL" id="RAU23168.1"/>
    </source>
</evidence>
<dbReference type="InterPro" id="IPR011547">
    <property type="entry name" value="SLC26A/SulP_dom"/>
</dbReference>
<dbReference type="Pfam" id="PF00027">
    <property type="entry name" value="cNMP_binding"/>
    <property type="match status" value="1"/>
</dbReference>
<keyword evidence="3 5" id="KW-1133">Transmembrane helix</keyword>
<protein>
    <submittedName>
        <fullName evidence="8">Sulfate permease and related transporter</fullName>
    </submittedName>
</protein>
<feature type="domain" description="Cyclic nucleotide-binding" evidence="6">
    <location>
        <begin position="599"/>
        <end position="701"/>
    </location>
</feature>
<dbReference type="PROSITE" id="PS50801">
    <property type="entry name" value="STAS"/>
    <property type="match status" value="1"/>
</dbReference>
<dbReference type="RefSeq" id="WP_112142366.1">
    <property type="nucleotide sequence ID" value="NZ_PGTO01000002.1"/>
</dbReference>
<reference evidence="8 9" key="1">
    <citation type="submission" date="2017-11" db="EMBL/GenBank/DDBJ databases">
        <title>Draft genome sequence of magnetotactic bacterium Magnetospirillum kuznetsovii LBB-42.</title>
        <authorList>
            <person name="Grouzdev D.S."/>
            <person name="Rysina M.S."/>
            <person name="Baslerov R.V."/>
            <person name="Koziaeva V."/>
        </authorList>
    </citation>
    <scope>NUCLEOTIDE SEQUENCE [LARGE SCALE GENOMIC DNA]</scope>
    <source>
        <strain evidence="8 9">LBB-42</strain>
    </source>
</reference>
<dbReference type="Gene3D" id="3.30.750.24">
    <property type="entry name" value="STAS domain"/>
    <property type="match status" value="1"/>
</dbReference>
<dbReference type="InterPro" id="IPR052706">
    <property type="entry name" value="Membrane-Transporter-like"/>
</dbReference>
<feature type="transmembrane region" description="Helical" evidence="5">
    <location>
        <begin position="133"/>
        <end position="154"/>
    </location>
</feature>
<dbReference type="CDD" id="cd07042">
    <property type="entry name" value="STAS_SulP_like_sulfate_transporter"/>
    <property type="match status" value="1"/>
</dbReference>
<evidence type="ECO:0000256" key="5">
    <source>
        <dbReference type="SAM" id="Phobius"/>
    </source>
</evidence>
<evidence type="ECO:0000313" key="9">
    <source>
        <dbReference type="Proteomes" id="UP000251075"/>
    </source>
</evidence>
<accession>A0A364P1E6</accession>
<evidence type="ECO:0000259" key="6">
    <source>
        <dbReference type="PROSITE" id="PS50042"/>
    </source>
</evidence>
<dbReference type="OrthoDB" id="9771198at2"/>
<feature type="transmembrane region" description="Helical" evidence="5">
    <location>
        <begin position="200"/>
        <end position="220"/>
    </location>
</feature>
<feature type="transmembrane region" description="Helical" evidence="5">
    <location>
        <begin position="311"/>
        <end position="332"/>
    </location>
</feature>
<evidence type="ECO:0000256" key="2">
    <source>
        <dbReference type="ARBA" id="ARBA00022692"/>
    </source>
</evidence>
<feature type="transmembrane region" description="Helical" evidence="5">
    <location>
        <begin position="100"/>
        <end position="121"/>
    </location>
</feature>
<dbReference type="AlphaFoldDB" id="A0A364P1E6"/>
<keyword evidence="2 5" id="KW-0812">Transmembrane</keyword>
<dbReference type="InterPro" id="IPR036513">
    <property type="entry name" value="STAS_dom_sf"/>
</dbReference>
<gene>
    <name evidence="8" type="ORF">CU669_03130</name>
</gene>
<dbReference type="Pfam" id="PF00916">
    <property type="entry name" value="Sulfate_transp"/>
    <property type="match status" value="1"/>
</dbReference>
<evidence type="ECO:0000259" key="7">
    <source>
        <dbReference type="PROSITE" id="PS50801"/>
    </source>
</evidence>